<name>A0A484L4D4_9ASTE</name>
<organism evidence="1 2">
    <name type="scientific">Cuscuta campestris</name>
    <dbReference type="NCBI Taxonomy" id="132261"/>
    <lineage>
        <taxon>Eukaryota</taxon>
        <taxon>Viridiplantae</taxon>
        <taxon>Streptophyta</taxon>
        <taxon>Embryophyta</taxon>
        <taxon>Tracheophyta</taxon>
        <taxon>Spermatophyta</taxon>
        <taxon>Magnoliopsida</taxon>
        <taxon>eudicotyledons</taxon>
        <taxon>Gunneridae</taxon>
        <taxon>Pentapetalae</taxon>
        <taxon>asterids</taxon>
        <taxon>lamiids</taxon>
        <taxon>Solanales</taxon>
        <taxon>Convolvulaceae</taxon>
        <taxon>Cuscuteae</taxon>
        <taxon>Cuscuta</taxon>
        <taxon>Cuscuta subgen. Grammica</taxon>
        <taxon>Cuscuta sect. Cleistogrammica</taxon>
    </lineage>
</organism>
<accession>A0A484L4D4</accession>
<keyword evidence="2" id="KW-1185">Reference proteome</keyword>
<sequence length="67" mass="7624">MNFTLKRVQGQKVKGGGKLEMMHDDMGPPLFKWEKVQSTLLLITRDGGVHVKDGLWVISKIKQCSHF</sequence>
<proteinExistence type="predicted"/>
<evidence type="ECO:0000313" key="1">
    <source>
        <dbReference type="EMBL" id="VFQ71181.1"/>
    </source>
</evidence>
<dbReference type="Proteomes" id="UP000595140">
    <property type="component" value="Unassembled WGS sequence"/>
</dbReference>
<reference evidence="1 2" key="1">
    <citation type="submission" date="2018-04" db="EMBL/GenBank/DDBJ databases">
        <authorList>
            <person name="Vogel A."/>
        </authorList>
    </citation>
    <scope>NUCLEOTIDE SEQUENCE [LARGE SCALE GENOMIC DNA]</scope>
</reference>
<evidence type="ECO:0000313" key="2">
    <source>
        <dbReference type="Proteomes" id="UP000595140"/>
    </source>
</evidence>
<dbReference type="EMBL" id="OOIL02001001">
    <property type="protein sequence ID" value="VFQ71181.1"/>
    <property type="molecule type" value="Genomic_DNA"/>
</dbReference>
<protein>
    <submittedName>
        <fullName evidence="1">Uncharacterized protein</fullName>
    </submittedName>
</protein>
<gene>
    <name evidence="1" type="ORF">CCAM_LOCUS12957</name>
</gene>
<dbReference type="AlphaFoldDB" id="A0A484L4D4"/>